<dbReference type="AlphaFoldDB" id="A0ABC8T3Z1"/>
<evidence type="ECO:0000256" key="4">
    <source>
        <dbReference type="ARBA" id="ARBA00022692"/>
    </source>
</evidence>
<evidence type="ECO:0000256" key="3">
    <source>
        <dbReference type="ARBA" id="ARBA00022538"/>
    </source>
</evidence>
<keyword evidence="7" id="KW-0406">Ion transport</keyword>
<dbReference type="PANTHER" id="PTHR32468:SF23">
    <property type="entry name" value="CATION_H(+) ANTIPORTER 14"/>
    <property type="match status" value="1"/>
</dbReference>
<feature type="transmembrane region" description="Helical" evidence="10">
    <location>
        <begin position="364"/>
        <end position="387"/>
    </location>
</feature>
<feature type="transmembrane region" description="Helical" evidence="10">
    <location>
        <begin position="76"/>
        <end position="93"/>
    </location>
</feature>
<dbReference type="InterPro" id="IPR057291">
    <property type="entry name" value="CHX17_2nd"/>
</dbReference>
<feature type="transmembrane region" description="Helical" evidence="10">
    <location>
        <begin position="142"/>
        <end position="168"/>
    </location>
</feature>
<evidence type="ECO:0000256" key="8">
    <source>
        <dbReference type="ARBA" id="ARBA00023136"/>
    </source>
</evidence>
<keyword evidence="3" id="KW-0633">Potassium transport</keyword>
<evidence type="ECO:0000256" key="6">
    <source>
        <dbReference type="ARBA" id="ARBA00022989"/>
    </source>
</evidence>
<feature type="domain" description="Cation/H+ exchanger transmembrane" evidence="11">
    <location>
        <begin position="58"/>
        <end position="395"/>
    </location>
</feature>
<dbReference type="PANTHER" id="PTHR32468">
    <property type="entry name" value="CATION/H + ANTIPORTER"/>
    <property type="match status" value="1"/>
</dbReference>
<gene>
    <name evidence="14" type="ORF">ILEXP_LOCUS33232</name>
</gene>
<feature type="domain" description="Cation/H(+) antiporter central" evidence="12">
    <location>
        <begin position="473"/>
        <end position="603"/>
    </location>
</feature>
<evidence type="ECO:0000256" key="5">
    <source>
        <dbReference type="ARBA" id="ARBA00022958"/>
    </source>
</evidence>
<feature type="transmembrane region" description="Helical" evidence="10">
    <location>
        <begin position="220"/>
        <end position="238"/>
    </location>
</feature>
<evidence type="ECO:0000259" key="12">
    <source>
        <dbReference type="Pfam" id="PF23256"/>
    </source>
</evidence>
<dbReference type="EMBL" id="CAUOFW020004169">
    <property type="protein sequence ID" value="CAK9164137.1"/>
    <property type="molecule type" value="Genomic_DNA"/>
</dbReference>
<feature type="transmembrane region" description="Helical" evidence="10">
    <location>
        <begin position="244"/>
        <end position="269"/>
    </location>
</feature>
<feature type="transmembrane region" description="Helical" evidence="10">
    <location>
        <begin position="281"/>
        <end position="301"/>
    </location>
</feature>
<proteinExistence type="inferred from homology"/>
<evidence type="ECO:0000259" key="11">
    <source>
        <dbReference type="Pfam" id="PF00999"/>
    </source>
</evidence>
<keyword evidence="8 10" id="KW-0472">Membrane</keyword>
<keyword evidence="5" id="KW-0630">Potassium</keyword>
<dbReference type="GO" id="GO:0016020">
    <property type="term" value="C:membrane"/>
    <property type="evidence" value="ECO:0007669"/>
    <property type="project" value="UniProtKB-SubCell"/>
</dbReference>
<dbReference type="InterPro" id="IPR050794">
    <property type="entry name" value="CPA2_transporter"/>
</dbReference>
<comment type="similarity">
    <text evidence="9">Belongs to the monovalent cation:proton antiporter 2 (CPA2) transporter (TC 2.A.37) family. CHX (TC 2.A.37.4) subfamily.</text>
</comment>
<keyword evidence="4 10" id="KW-0812">Transmembrane</keyword>
<feature type="transmembrane region" description="Helical" evidence="10">
    <location>
        <begin position="399"/>
        <end position="417"/>
    </location>
</feature>
<dbReference type="InterPro" id="IPR038770">
    <property type="entry name" value="Na+/solute_symporter_sf"/>
</dbReference>
<protein>
    <recommendedName>
        <fullName evidence="16">Cation/H+ exchanger domain-containing protein</fullName>
    </recommendedName>
</protein>
<comment type="subcellular location">
    <subcellularLocation>
        <location evidence="1">Membrane</location>
        <topology evidence="1">Multi-pass membrane protein</topology>
    </subcellularLocation>
</comment>
<feature type="transmembrane region" description="Helical" evidence="10">
    <location>
        <begin position="180"/>
        <end position="200"/>
    </location>
</feature>
<dbReference type="InterPro" id="IPR006153">
    <property type="entry name" value="Cation/H_exchanger_TM"/>
</dbReference>
<comment type="caution">
    <text evidence="14">The sequence shown here is derived from an EMBL/GenBank/DDBJ whole genome shotgun (WGS) entry which is preliminary data.</text>
</comment>
<dbReference type="Pfam" id="PF23259">
    <property type="entry name" value="CHX17_C"/>
    <property type="match status" value="1"/>
</dbReference>
<keyword evidence="6 10" id="KW-1133">Transmembrane helix</keyword>
<evidence type="ECO:0000259" key="13">
    <source>
        <dbReference type="Pfam" id="PF23259"/>
    </source>
</evidence>
<evidence type="ECO:0008006" key="16">
    <source>
        <dbReference type="Google" id="ProtNLM"/>
    </source>
</evidence>
<dbReference type="Proteomes" id="UP001642360">
    <property type="component" value="Unassembled WGS sequence"/>
</dbReference>
<reference evidence="14 15" key="1">
    <citation type="submission" date="2024-02" db="EMBL/GenBank/DDBJ databases">
        <authorList>
            <person name="Vignale AGUSTIN F."/>
            <person name="Sosa J E."/>
            <person name="Modenutti C."/>
        </authorList>
    </citation>
    <scope>NUCLEOTIDE SEQUENCE [LARGE SCALE GENOMIC DNA]</scope>
</reference>
<evidence type="ECO:0000256" key="9">
    <source>
        <dbReference type="ARBA" id="ARBA00038341"/>
    </source>
</evidence>
<feature type="domain" description="Cation/H(+) antiporter C-terminal" evidence="13">
    <location>
        <begin position="616"/>
        <end position="756"/>
    </location>
</feature>
<organism evidence="14 15">
    <name type="scientific">Ilex paraguariensis</name>
    <name type="common">yerba mate</name>
    <dbReference type="NCBI Taxonomy" id="185542"/>
    <lineage>
        <taxon>Eukaryota</taxon>
        <taxon>Viridiplantae</taxon>
        <taxon>Streptophyta</taxon>
        <taxon>Embryophyta</taxon>
        <taxon>Tracheophyta</taxon>
        <taxon>Spermatophyta</taxon>
        <taxon>Magnoliopsida</taxon>
        <taxon>eudicotyledons</taxon>
        <taxon>Gunneridae</taxon>
        <taxon>Pentapetalae</taxon>
        <taxon>asterids</taxon>
        <taxon>campanulids</taxon>
        <taxon>Aquifoliales</taxon>
        <taxon>Aquifoliaceae</taxon>
        <taxon>Ilex</taxon>
    </lineage>
</organism>
<dbReference type="GO" id="GO:0006813">
    <property type="term" value="P:potassium ion transport"/>
    <property type="evidence" value="ECO:0007669"/>
    <property type="project" value="UniProtKB-KW"/>
</dbReference>
<evidence type="ECO:0000256" key="2">
    <source>
        <dbReference type="ARBA" id="ARBA00022448"/>
    </source>
</evidence>
<evidence type="ECO:0000256" key="10">
    <source>
        <dbReference type="SAM" id="Phobius"/>
    </source>
</evidence>
<dbReference type="Pfam" id="PF23256">
    <property type="entry name" value="CHX17_2nd"/>
    <property type="match status" value="1"/>
</dbReference>
<sequence length="782" mass="86397">MATRVTVSSSVGRVPGRYREEWMVCQYTHMTNSMGCSWTGCDLFAYTMPVLMAQLVLIVLVTRATYFFLKPLKQSMISAQLIAGIIIGSSFLARNRMYAEKLFPPGGRLIIETVANIGFMLHLFILGVQIDATIVKKAGRNAVLIGTIGFVIPYALGGLAVLTVPHLVIIDDTLQKSLPFIVTLNSMSTFPVITSLLADLKILNSDLGRLASNTSIVSDFCSYFMTTIMGTIGVSIRYSEWDQLWAVVWIVAFLILIVFAFRPLILQIVKQIPGGQPMKEIHFLAIVVIIMVCGFCAENLGQPAPLGAFILGMAVPDGPPLGTSLVDKLDALNTGLLLPAKFAISGLSLNLFSIERGSSAMITLVVIILGYIGKFAGTFIPALYYNLPFWDAIISHESYALLLITMLIVTGVARPLICHLYDPSKRYSAYQRNSILHSHPSSDLRMLVCIHNEDNVPTILNLLEASNPARNRPISVFVLNLMELAGRAAATLVPNIRRGKLTSVPSRSGRIVNAFDFFMQHNQGFVKVQHYIAIAPYKSMHDDICTVALDRGANIVIVPFHKQWTIDGTVGVNFPSIRTVNQNVIQKAPCSVGILIDRGQMGVSHSVLNGPSLFRIAVLFIGGEDDREALAYSSRMANHPHIHLTMIWLRPLDHKKYDDETRKNLDSELINQFRANAIGKERITYKEEAVKDAVGTTRLLRSLENSCDLLMVGRYHEPESPLMLGLIDWNECPELGVIGDMLATSDFLFSVLVVQQQPPVNGFLRNNTSKVDQNPSGRKAYF</sequence>
<evidence type="ECO:0000313" key="14">
    <source>
        <dbReference type="EMBL" id="CAK9164137.1"/>
    </source>
</evidence>
<accession>A0ABC8T3Z1</accession>
<evidence type="ECO:0000313" key="15">
    <source>
        <dbReference type="Proteomes" id="UP001642360"/>
    </source>
</evidence>
<dbReference type="InterPro" id="IPR057290">
    <property type="entry name" value="CHX17_C"/>
</dbReference>
<dbReference type="Pfam" id="PF00999">
    <property type="entry name" value="Na_H_Exchanger"/>
    <property type="match status" value="1"/>
</dbReference>
<keyword evidence="15" id="KW-1185">Reference proteome</keyword>
<feature type="transmembrane region" description="Helical" evidence="10">
    <location>
        <begin position="113"/>
        <end position="130"/>
    </location>
</feature>
<evidence type="ECO:0000256" key="7">
    <source>
        <dbReference type="ARBA" id="ARBA00023065"/>
    </source>
</evidence>
<dbReference type="Gene3D" id="1.20.1530.20">
    <property type="match status" value="1"/>
</dbReference>
<evidence type="ECO:0000256" key="1">
    <source>
        <dbReference type="ARBA" id="ARBA00004141"/>
    </source>
</evidence>
<name>A0ABC8T3Z1_9AQUA</name>
<keyword evidence="2" id="KW-0813">Transport</keyword>
<feature type="transmembrane region" description="Helical" evidence="10">
    <location>
        <begin position="43"/>
        <end position="69"/>
    </location>
</feature>